<feature type="region of interest" description="Disordered" evidence="1">
    <location>
        <begin position="584"/>
        <end position="609"/>
    </location>
</feature>
<evidence type="ECO:0000313" key="3">
    <source>
        <dbReference type="Proteomes" id="UP001438707"/>
    </source>
</evidence>
<sequence>MSEVGGHLPAESSPPWCSRHHGCCSSNLKEPARDAWAGMSLEEREAASALWQWPEAEVAWDGKLGKRNRAQASKQAGGWAQHDRAKVRVSVDGLLLLSGRRTRGKLGKGDVAGQKFRRRERLRLQKEAEMFTPFPVVCKGKRSAGRRARSSFEQAAGQLQTSDGADSDASDPSYCPFKAIEDTHGAAHPTPLPRIKRHPASTNHLEGYSSASSLTEQQNLASDLTPGPMSGSQAFKTSGFERQASPEPQPASKCWPAANPAETTEHLSQALPHTASPDGAVGATICQKQMGSWRSPPASRQHVTAGPKRQRTSSQRMGCAQAIAACASTRSNAAASQPMQDPQQRLLQLQGAHVPTGTPSAAASVPNASPTLHYHQPKTTQQLLQKLSVPAVPLPAVVEQGPKTANADVCTYTNAGTRPQKPPRKRASLSVLRARGQQLLRRSETTASPDTSIPAGNEPDAANMINTTHSHAPGVGSGPRIGVQSSVELSPAPEAQGLTQQSGEQGPECFSTDGHTPRANEEPGESRCQPMIMLARRKGRFSRLLLATAPPVPHQRSAMPCLQEKRKLRRHSNQAASIFSQCPVSQPLERHPSSHLSTHYDTAPPCSSRQPTRILDPLSAAVASQSDVGTDSPCSMPQPCPTFLAPAAGSGESMAFRAANPSCSIATQGSTIHRLRVNDANAANAGLSAARSISWSWRHPQIMTSPDCVLNLDSECCV</sequence>
<dbReference type="Proteomes" id="UP001438707">
    <property type="component" value="Unassembled WGS sequence"/>
</dbReference>
<feature type="compositionally biased region" description="Polar residues" evidence="1">
    <location>
        <begin position="594"/>
        <end position="609"/>
    </location>
</feature>
<reference evidence="2 3" key="1">
    <citation type="journal article" date="2024" name="Nat. Commun.">
        <title>Phylogenomics reveals the evolutionary origins of lichenization in chlorophyte algae.</title>
        <authorList>
            <person name="Puginier C."/>
            <person name="Libourel C."/>
            <person name="Otte J."/>
            <person name="Skaloud P."/>
            <person name="Haon M."/>
            <person name="Grisel S."/>
            <person name="Petersen M."/>
            <person name="Berrin J.G."/>
            <person name="Delaux P.M."/>
            <person name="Dal Grande F."/>
            <person name="Keller J."/>
        </authorList>
    </citation>
    <scope>NUCLEOTIDE SEQUENCE [LARGE SCALE GENOMIC DNA]</scope>
    <source>
        <strain evidence="2 3">SAG 2145</strain>
    </source>
</reference>
<feature type="compositionally biased region" description="Polar residues" evidence="1">
    <location>
        <begin position="200"/>
        <end position="222"/>
    </location>
</feature>
<dbReference type="AlphaFoldDB" id="A0AAW1RD27"/>
<keyword evidence="3" id="KW-1185">Reference proteome</keyword>
<dbReference type="EMBL" id="JALJOS010000013">
    <property type="protein sequence ID" value="KAK9831646.1"/>
    <property type="molecule type" value="Genomic_DNA"/>
</dbReference>
<feature type="region of interest" description="Disordered" evidence="1">
    <location>
        <begin position="438"/>
        <end position="528"/>
    </location>
</feature>
<gene>
    <name evidence="2" type="ORF">WJX74_004138</name>
</gene>
<comment type="caution">
    <text evidence="2">The sequence shown here is derived from an EMBL/GenBank/DDBJ whole genome shotgun (WGS) entry which is preliminary data.</text>
</comment>
<accession>A0AAW1RD27</accession>
<protein>
    <submittedName>
        <fullName evidence="2">Uncharacterized protein</fullName>
    </submittedName>
</protein>
<organism evidence="2 3">
    <name type="scientific">Apatococcus lobatus</name>
    <dbReference type="NCBI Taxonomy" id="904363"/>
    <lineage>
        <taxon>Eukaryota</taxon>
        <taxon>Viridiplantae</taxon>
        <taxon>Chlorophyta</taxon>
        <taxon>core chlorophytes</taxon>
        <taxon>Trebouxiophyceae</taxon>
        <taxon>Chlorellales</taxon>
        <taxon>Chlorellaceae</taxon>
        <taxon>Apatococcus</taxon>
    </lineage>
</organism>
<evidence type="ECO:0000313" key="2">
    <source>
        <dbReference type="EMBL" id="KAK9831646.1"/>
    </source>
</evidence>
<feature type="region of interest" description="Disordered" evidence="1">
    <location>
        <begin position="148"/>
        <end position="316"/>
    </location>
</feature>
<name>A0AAW1RD27_9CHLO</name>
<feature type="region of interest" description="Disordered" evidence="1">
    <location>
        <begin position="1"/>
        <end position="21"/>
    </location>
</feature>
<feature type="compositionally biased region" description="Basic and acidic residues" evidence="1">
    <location>
        <begin position="515"/>
        <end position="525"/>
    </location>
</feature>
<evidence type="ECO:0000256" key="1">
    <source>
        <dbReference type="SAM" id="MobiDB-lite"/>
    </source>
</evidence>
<proteinExistence type="predicted"/>